<keyword evidence="2" id="KW-0575">Peroxidase</keyword>
<name>A0A285I6A2_9FIRM</name>
<dbReference type="Gene3D" id="1.20.1290.10">
    <property type="entry name" value="AhpD-like"/>
    <property type="match status" value="1"/>
</dbReference>
<dbReference type="SUPFAM" id="SSF69118">
    <property type="entry name" value="AhpD-like"/>
    <property type="match status" value="1"/>
</dbReference>
<dbReference type="GO" id="GO:0051920">
    <property type="term" value="F:peroxiredoxin activity"/>
    <property type="evidence" value="ECO:0007669"/>
    <property type="project" value="InterPro"/>
</dbReference>
<dbReference type="OrthoDB" id="9806086at2"/>
<reference evidence="3" key="1">
    <citation type="submission" date="2017-09" db="EMBL/GenBank/DDBJ databases">
        <authorList>
            <person name="Varghese N."/>
            <person name="Submissions S."/>
        </authorList>
    </citation>
    <scope>NUCLEOTIDE SEQUENCE [LARGE SCALE GENOMIC DNA]</scope>
    <source>
        <strain evidence="3">MSL47</strain>
    </source>
</reference>
<evidence type="ECO:0000259" key="1">
    <source>
        <dbReference type="Pfam" id="PF02627"/>
    </source>
</evidence>
<feature type="domain" description="Carboxymuconolactone decarboxylase-like" evidence="1">
    <location>
        <begin position="9"/>
        <end position="91"/>
    </location>
</feature>
<protein>
    <submittedName>
        <fullName evidence="2">Uncharacterized conserved protein YurZ, alkylhydroperoxidase/carboxymuconolactone decarboxylase family</fullName>
    </submittedName>
</protein>
<sequence length="102" mass="11326">MQKMIQEVPRVTDSFFKLTEEITQYSQLDKKTKELILIGIFVAEGSKRGLKTHVERALTEGASKNEVISAIIFALPVMGISKVNTSIEVALEVLGELVYEAN</sequence>
<keyword evidence="2" id="KW-0560">Oxidoreductase</keyword>
<dbReference type="PANTHER" id="PTHR33930:SF2">
    <property type="entry name" value="BLR3452 PROTEIN"/>
    <property type="match status" value="1"/>
</dbReference>
<dbReference type="AlphaFoldDB" id="A0A285I6A2"/>
<gene>
    <name evidence="2" type="ORF">SAMN06265827_13020</name>
</gene>
<dbReference type="InterPro" id="IPR029032">
    <property type="entry name" value="AhpD-like"/>
</dbReference>
<organism evidence="2 3">
    <name type="scientific">Orenia metallireducens</name>
    <dbReference type="NCBI Taxonomy" id="1413210"/>
    <lineage>
        <taxon>Bacteria</taxon>
        <taxon>Bacillati</taxon>
        <taxon>Bacillota</taxon>
        <taxon>Clostridia</taxon>
        <taxon>Halanaerobiales</taxon>
        <taxon>Halobacteroidaceae</taxon>
        <taxon>Orenia</taxon>
    </lineage>
</organism>
<evidence type="ECO:0000313" key="2">
    <source>
        <dbReference type="EMBL" id="SNY42481.1"/>
    </source>
</evidence>
<dbReference type="InterPro" id="IPR003779">
    <property type="entry name" value="CMD-like"/>
</dbReference>
<dbReference type="RefSeq" id="WP_097019116.1">
    <property type="nucleotide sequence ID" value="NZ_OBDZ01000030.1"/>
</dbReference>
<proteinExistence type="predicted"/>
<dbReference type="Proteomes" id="UP000219573">
    <property type="component" value="Unassembled WGS sequence"/>
</dbReference>
<dbReference type="PANTHER" id="PTHR33930">
    <property type="entry name" value="ALKYL HYDROPEROXIDE REDUCTASE AHPD"/>
    <property type="match status" value="1"/>
</dbReference>
<dbReference type="EMBL" id="OBDZ01000030">
    <property type="protein sequence ID" value="SNY42481.1"/>
    <property type="molecule type" value="Genomic_DNA"/>
</dbReference>
<accession>A0A285I6A2</accession>
<dbReference type="Pfam" id="PF02627">
    <property type="entry name" value="CMD"/>
    <property type="match status" value="1"/>
</dbReference>
<evidence type="ECO:0000313" key="3">
    <source>
        <dbReference type="Proteomes" id="UP000219573"/>
    </source>
</evidence>
<keyword evidence="3" id="KW-1185">Reference proteome</keyword>